<name>A0A1T4KLY6_9HYPH</name>
<dbReference type="GO" id="GO:0004396">
    <property type="term" value="F:hexokinase activity"/>
    <property type="evidence" value="ECO:0007669"/>
    <property type="project" value="TreeGrafter"/>
</dbReference>
<dbReference type="InterPro" id="IPR000600">
    <property type="entry name" value="ROK"/>
</dbReference>
<dbReference type="InterPro" id="IPR049874">
    <property type="entry name" value="ROK_cs"/>
</dbReference>
<accession>A0A1T4KLY6</accession>
<dbReference type="AlphaFoldDB" id="A0A1T4KLY6"/>
<dbReference type="CDD" id="cd24066">
    <property type="entry name" value="ASKHA_NBD_ROK_EcFRK-like"/>
    <property type="match status" value="1"/>
</dbReference>
<dbReference type="STRING" id="225324.SAMN02745126_01038"/>
<keyword evidence="1" id="KW-0418">Kinase</keyword>
<dbReference type="SUPFAM" id="SSF53067">
    <property type="entry name" value="Actin-like ATPase domain"/>
    <property type="match status" value="1"/>
</dbReference>
<dbReference type="PANTHER" id="PTHR18964:SF174">
    <property type="entry name" value="D-ALLOSE KINASE-RELATED"/>
    <property type="match status" value="1"/>
</dbReference>
<dbReference type="PANTHER" id="PTHR18964">
    <property type="entry name" value="ROK (REPRESSOR, ORF, KINASE) FAMILY"/>
    <property type="match status" value="1"/>
</dbReference>
<dbReference type="InterPro" id="IPR043129">
    <property type="entry name" value="ATPase_NBD"/>
</dbReference>
<reference evidence="2" key="1">
    <citation type="submission" date="2017-02" db="EMBL/GenBank/DDBJ databases">
        <authorList>
            <person name="Varghese N."/>
            <person name="Submissions S."/>
        </authorList>
    </citation>
    <scope>NUCLEOTIDE SEQUENCE [LARGE SCALE GENOMIC DNA]</scope>
    <source>
        <strain evidence="2">ATCC 27094</strain>
    </source>
</reference>
<dbReference type="Gene3D" id="3.30.420.40">
    <property type="match status" value="2"/>
</dbReference>
<dbReference type="Proteomes" id="UP000190092">
    <property type="component" value="Unassembled WGS sequence"/>
</dbReference>
<evidence type="ECO:0000313" key="2">
    <source>
        <dbReference type="Proteomes" id="UP000190092"/>
    </source>
</evidence>
<keyword evidence="1" id="KW-0808">Transferase</keyword>
<dbReference type="RefSeq" id="WP_085932712.1">
    <property type="nucleotide sequence ID" value="NZ_FUWJ01000001.1"/>
</dbReference>
<dbReference type="EMBL" id="FUWJ01000001">
    <property type="protein sequence ID" value="SJZ43383.1"/>
    <property type="molecule type" value="Genomic_DNA"/>
</dbReference>
<gene>
    <name evidence="1" type="ORF">SAMN02745126_01038</name>
</gene>
<evidence type="ECO:0000313" key="1">
    <source>
        <dbReference type="EMBL" id="SJZ43383.1"/>
    </source>
</evidence>
<dbReference type="Pfam" id="PF00480">
    <property type="entry name" value="ROK"/>
    <property type="match status" value="1"/>
</dbReference>
<proteinExistence type="predicted"/>
<dbReference type="PROSITE" id="PS01125">
    <property type="entry name" value="ROK"/>
    <property type="match status" value="1"/>
</dbReference>
<keyword evidence="2" id="KW-1185">Reference proteome</keyword>
<dbReference type="OrthoDB" id="9810372at2"/>
<organism evidence="1 2">
    <name type="scientific">Enhydrobacter aerosaccus</name>
    <dbReference type="NCBI Taxonomy" id="225324"/>
    <lineage>
        <taxon>Bacteria</taxon>
        <taxon>Pseudomonadati</taxon>
        <taxon>Pseudomonadota</taxon>
        <taxon>Alphaproteobacteria</taxon>
        <taxon>Hyphomicrobiales</taxon>
        <taxon>Enhydrobacter</taxon>
    </lineage>
</organism>
<protein>
    <submittedName>
        <fullName evidence="1">Fructokinase</fullName>
    </submittedName>
</protein>
<sequence>MRIGIDLGGTKIEGLVLDDDGAEKARLRVPTPATSYEEDVRAIVDLVTELERRVGERCTVGIAHPGAVSPATGLIKNANSTRLNGRPLPVDLQRALGREVRMANDANCFAVSEAADGAAAGMGIVFGVILGTGVGGGIVIDGKPLTGAQAIAGEWGHTPLPSPRDDERPGLTCYCGRVGCIETWLSGPRLQEQFAKRTGRQMRATDIAEAATSGDSEAAAQMELYCDRLARALSMIVNILDPHAVVLGGGLSKMSLLYRRVPELWKRHIFSEPEYIATKLLPPRHGDSSGVRGAAWLWPVGSKA</sequence>